<dbReference type="Gene3D" id="1.25.40.20">
    <property type="entry name" value="Ankyrin repeat-containing domain"/>
    <property type="match status" value="1"/>
</dbReference>
<sequence>MDATELKNHYSKQALPPLPTDSSLQVLYDAVNDIPCDITKQRLCVLIKEFIAAWSEHYDSLLDGFHMLQQRHRSIRRAYIMQYRKAMKAIKFYQERDETYAGAHACLSDCFSLSGRQIRGLSSSCYSSGSSINNSSVNTSDIHDELLYNGEFDLISLLDCKDIAKATPVLSTSSASISGSSNSGKEGNPIGTKSDSLVYACTDGFWDTIAKATLDKLPTDTLIQYYLQRGGNPNVAKPTPTIRPVLEGYGLVHALVSTNHISGLQKVIDAGANVDVYPLCTKENDRYSPVVLAAKLGHYDCVRLLIDDGGVDIMKSYGPCQKTALHAAVEGDAVVVVLYLLRIQPSLLTCKDTSGATPLHYACQHGRHELLKALAPTPRHADIRDNHGEAPLHYAVRYNQAKVVASIVDELQVDLNPYLPNQVQTPLDLAKSIGLRNITNILKRGGAKTTTQMESEGKRKVKTCERIRQLW</sequence>
<dbReference type="GO" id="GO:0006396">
    <property type="term" value="P:RNA processing"/>
    <property type="evidence" value="ECO:0007669"/>
    <property type="project" value="TreeGrafter"/>
</dbReference>
<dbReference type="PANTHER" id="PTHR24141:SF1">
    <property type="entry name" value="2-5A-DEPENDENT RIBONUCLEASE"/>
    <property type="match status" value="1"/>
</dbReference>
<comment type="caution">
    <text evidence="4">The sequence shown here is derived from an EMBL/GenBank/DDBJ whole genome shotgun (WGS) entry which is preliminary data.</text>
</comment>
<dbReference type="InterPro" id="IPR002110">
    <property type="entry name" value="Ankyrin_rpt"/>
</dbReference>
<evidence type="ECO:0000256" key="3">
    <source>
        <dbReference type="PROSITE-ProRule" id="PRU00023"/>
    </source>
</evidence>
<evidence type="ECO:0000313" key="5">
    <source>
        <dbReference type="Proteomes" id="UP000605846"/>
    </source>
</evidence>
<protein>
    <submittedName>
        <fullName evidence="4">Ankyrin repeat domain-containing protein 39</fullName>
    </submittedName>
</protein>
<name>A0A8H7BZA8_9FUNG</name>
<dbReference type="PROSITE" id="PS50297">
    <property type="entry name" value="ANK_REP_REGION"/>
    <property type="match status" value="1"/>
</dbReference>
<dbReference type="Pfam" id="PF12796">
    <property type="entry name" value="Ank_2"/>
    <property type="match status" value="2"/>
</dbReference>
<dbReference type="GO" id="GO:0003723">
    <property type="term" value="F:RNA binding"/>
    <property type="evidence" value="ECO:0007669"/>
    <property type="project" value="TreeGrafter"/>
</dbReference>
<dbReference type="PROSITE" id="PS50088">
    <property type="entry name" value="ANK_REPEAT"/>
    <property type="match status" value="1"/>
</dbReference>
<dbReference type="OrthoDB" id="20872at2759"/>
<feature type="repeat" description="ANK" evidence="3">
    <location>
        <begin position="354"/>
        <end position="386"/>
    </location>
</feature>
<dbReference type="AlphaFoldDB" id="A0A8H7BZA8"/>
<evidence type="ECO:0000313" key="4">
    <source>
        <dbReference type="EMBL" id="KAF7732295.1"/>
    </source>
</evidence>
<dbReference type="GO" id="GO:0004540">
    <property type="term" value="F:RNA nuclease activity"/>
    <property type="evidence" value="ECO:0007669"/>
    <property type="project" value="TreeGrafter"/>
</dbReference>
<accession>A0A8H7BZA8</accession>
<dbReference type="Proteomes" id="UP000605846">
    <property type="component" value="Unassembled WGS sequence"/>
</dbReference>
<keyword evidence="5" id="KW-1185">Reference proteome</keyword>
<organism evidence="4 5">
    <name type="scientific">Apophysomyces ossiformis</name>
    <dbReference type="NCBI Taxonomy" id="679940"/>
    <lineage>
        <taxon>Eukaryota</taxon>
        <taxon>Fungi</taxon>
        <taxon>Fungi incertae sedis</taxon>
        <taxon>Mucoromycota</taxon>
        <taxon>Mucoromycotina</taxon>
        <taxon>Mucoromycetes</taxon>
        <taxon>Mucorales</taxon>
        <taxon>Mucorineae</taxon>
        <taxon>Mucoraceae</taxon>
        <taxon>Apophysomyces</taxon>
    </lineage>
</organism>
<dbReference type="EMBL" id="JABAYA010000003">
    <property type="protein sequence ID" value="KAF7732295.1"/>
    <property type="molecule type" value="Genomic_DNA"/>
</dbReference>
<keyword evidence="2 3" id="KW-0040">ANK repeat</keyword>
<gene>
    <name evidence="4" type="primary">ANKRD39</name>
    <name evidence="4" type="ORF">EC973_005191</name>
</gene>
<keyword evidence="1" id="KW-0677">Repeat</keyword>
<proteinExistence type="predicted"/>
<dbReference type="PANTHER" id="PTHR24141">
    <property type="entry name" value="2-5A-DEPENDENT RIBONUCLEASE"/>
    <property type="match status" value="1"/>
</dbReference>
<dbReference type="SMART" id="SM00248">
    <property type="entry name" value="ANK"/>
    <property type="match status" value="5"/>
</dbReference>
<dbReference type="SUPFAM" id="SSF48403">
    <property type="entry name" value="Ankyrin repeat"/>
    <property type="match status" value="1"/>
</dbReference>
<reference evidence="4" key="1">
    <citation type="submission" date="2020-01" db="EMBL/GenBank/DDBJ databases">
        <title>Genome Sequencing of Three Apophysomyces-Like Fungal Strains Confirms a Novel Fungal Genus in the Mucoromycota with divergent Burkholderia-like Endosymbiotic Bacteria.</title>
        <authorList>
            <person name="Stajich J.E."/>
            <person name="Macias A.M."/>
            <person name="Carter-House D."/>
            <person name="Lovett B."/>
            <person name="Kasson L.R."/>
            <person name="Berry K."/>
            <person name="Grigoriev I."/>
            <person name="Chang Y."/>
            <person name="Spatafora J."/>
            <person name="Kasson M.T."/>
        </authorList>
    </citation>
    <scope>NUCLEOTIDE SEQUENCE</scope>
    <source>
        <strain evidence="4">NRRL A-21654</strain>
    </source>
</reference>
<dbReference type="InterPro" id="IPR036770">
    <property type="entry name" value="Ankyrin_rpt-contain_sf"/>
</dbReference>
<evidence type="ECO:0000256" key="2">
    <source>
        <dbReference type="ARBA" id="ARBA00023043"/>
    </source>
</evidence>
<evidence type="ECO:0000256" key="1">
    <source>
        <dbReference type="ARBA" id="ARBA00022737"/>
    </source>
</evidence>